<dbReference type="Proteomes" id="UP001149140">
    <property type="component" value="Unassembled WGS sequence"/>
</dbReference>
<dbReference type="Gene3D" id="3.30.565.10">
    <property type="entry name" value="Histidine kinase-like ATPase, C-terminal domain"/>
    <property type="match status" value="1"/>
</dbReference>
<evidence type="ECO:0000256" key="6">
    <source>
        <dbReference type="ARBA" id="ARBA00022777"/>
    </source>
</evidence>
<keyword evidence="14" id="KW-1185">Reference proteome</keyword>
<dbReference type="InterPro" id="IPR003594">
    <property type="entry name" value="HATPase_dom"/>
</dbReference>
<evidence type="ECO:0000256" key="10">
    <source>
        <dbReference type="SAM" id="Phobius"/>
    </source>
</evidence>
<keyword evidence="6 13" id="KW-0418">Kinase</keyword>
<dbReference type="GO" id="GO:0005524">
    <property type="term" value="F:ATP binding"/>
    <property type="evidence" value="ECO:0007669"/>
    <property type="project" value="UniProtKB-KW"/>
</dbReference>
<feature type="transmembrane region" description="Helical" evidence="10">
    <location>
        <begin position="12"/>
        <end position="33"/>
    </location>
</feature>
<dbReference type="EMBL" id="JAPDOD010000064">
    <property type="protein sequence ID" value="MDA0166372.1"/>
    <property type="molecule type" value="Genomic_DNA"/>
</dbReference>
<dbReference type="EC" id="2.7.13.3" evidence="2"/>
<feature type="coiled-coil region" evidence="9">
    <location>
        <begin position="121"/>
        <end position="151"/>
    </location>
</feature>
<dbReference type="PANTHER" id="PTHR24421">
    <property type="entry name" value="NITRATE/NITRITE SENSOR PROTEIN NARX-RELATED"/>
    <property type="match status" value="1"/>
</dbReference>
<comment type="catalytic activity">
    <reaction evidence="1">
        <text>ATP + protein L-histidine = ADP + protein N-phospho-L-histidine.</text>
        <dbReference type="EC" id="2.7.13.3"/>
    </reaction>
</comment>
<evidence type="ECO:0000256" key="1">
    <source>
        <dbReference type="ARBA" id="ARBA00000085"/>
    </source>
</evidence>
<sequence length="353" mass="37263">MPSVVQVLVWPLAPRPVGVAIALVSTLPIAWRLTHPAAAAFVGTLPWCIPTDGYVVVGFIAAFVLFYSLGAHVADLRLVAAITLFGVALSVLGSWLNHEVPGEYMGAVTAVVLPALVGRVVRRQRQQTSKLEQLTAELEHERERTAQLAVAEERARIARELHDVVAHGLSVIAIQADGAEAALDRDPALARKPLTAIRQSAEESLGEMRRLLGVLREDGAGADLAPQPGLAQLPALVERARATGTPVTLDVEGEPRPLPASLDLSAFRIVQEALTNVHKHAAGAPATVRVVWGSQVLALRVLDTGTGGVGAPRVNGSGHGLVGMRERVKLHGGELRTGARPDGGFEVTAELPL</sequence>
<gene>
    <name evidence="13" type="ORF">OM076_39275</name>
</gene>
<dbReference type="Pfam" id="PF07730">
    <property type="entry name" value="HisKA_3"/>
    <property type="match status" value="1"/>
</dbReference>
<keyword evidence="10" id="KW-1133">Transmembrane helix</keyword>
<evidence type="ECO:0000256" key="7">
    <source>
        <dbReference type="ARBA" id="ARBA00022840"/>
    </source>
</evidence>
<proteinExistence type="predicted"/>
<dbReference type="SUPFAM" id="SSF55874">
    <property type="entry name" value="ATPase domain of HSP90 chaperone/DNA topoisomerase II/histidine kinase"/>
    <property type="match status" value="1"/>
</dbReference>
<dbReference type="GO" id="GO:0000155">
    <property type="term" value="F:phosphorelay sensor kinase activity"/>
    <property type="evidence" value="ECO:0007669"/>
    <property type="project" value="InterPro"/>
</dbReference>
<dbReference type="InterPro" id="IPR036890">
    <property type="entry name" value="HATPase_C_sf"/>
</dbReference>
<dbReference type="InterPro" id="IPR011712">
    <property type="entry name" value="Sig_transdc_His_kin_sub3_dim/P"/>
</dbReference>
<evidence type="ECO:0000256" key="8">
    <source>
        <dbReference type="ARBA" id="ARBA00023012"/>
    </source>
</evidence>
<feature type="transmembrane region" description="Helical" evidence="10">
    <location>
        <begin position="78"/>
        <end position="98"/>
    </location>
</feature>
<keyword evidence="5" id="KW-0547">Nucleotide-binding</keyword>
<keyword evidence="4" id="KW-0808">Transferase</keyword>
<keyword evidence="3" id="KW-0597">Phosphoprotein</keyword>
<keyword evidence="9" id="KW-0175">Coiled coil</keyword>
<evidence type="ECO:0000259" key="12">
    <source>
        <dbReference type="Pfam" id="PF07730"/>
    </source>
</evidence>
<keyword evidence="10" id="KW-0812">Transmembrane</keyword>
<evidence type="ECO:0000313" key="13">
    <source>
        <dbReference type="EMBL" id="MDA0166372.1"/>
    </source>
</evidence>
<comment type="caution">
    <text evidence="13">The sequence shown here is derived from an EMBL/GenBank/DDBJ whole genome shotgun (WGS) entry which is preliminary data.</text>
</comment>
<evidence type="ECO:0000256" key="3">
    <source>
        <dbReference type="ARBA" id="ARBA00022553"/>
    </source>
</evidence>
<protein>
    <recommendedName>
        <fullName evidence="2">histidine kinase</fullName>
        <ecNumber evidence="2">2.7.13.3</ecNumber>
    </recommendedName>
</protein>
<organism evidence="13 14">
    <name type="scientific">Solirubrobacter ginsenosidimutans</name>
    <dbReference type="NCBI Taxonomy" id="490573"/>
    <lineage>
        <taxon>Bacteria</taxon>
        <taxon>Bacillati</taxon>
        <taxon>Actinomycetota</taxon>
        <taxon>Thermoleophilia</taxon>
        <taxon>Solirubrobacterales</taxon>
        <taxon>Solirubrobacteraceae</taxon>
        <taxon>Solirubrobacter</taxon>
    </lineage>
</organism>
<keyword evidence="8" id="KW-0902">Two-component regulatory system</keyword>
<feature type="domain" description="Histidine kinase/HSP90-like ATPase" evidence="11">
    <location>
        <begin position="266"/>
        <end position="353"/>
    </location>
</feature>
<keyword evidence="7" id="KW-0067">ATP-binding</keyword>
<dbReference type="RefSeq" id="WP_270045629.1">
    <property type="nucleotide sequence ID" value="NZ_JAPDOD010000064.1"/>
</dbReference>
<evidence type="ECO:0000256" key="5">
    <source>
        <dbReference type="ARBA" id="ARBA00022741"/>
    </source>
</evidence>
<name>A0A9X3N489_9ACTN</name>
<dbReference type="Gene3D" id="1.20.5.1930">
    <property type="match status" value="1"/>
</dbReference>
<feature type="transmembrane region" description="Helical" evidence="10">
    <location>
        <begin position="104"/>
        <end position="121"/>
    </location>
</feature>
<dbReference type="GO" id="GO:0016020">
    <property type="term" value="C:membrane"/>
    <property type="evidence" value="ECO:0007669"/>
    <property type="project" value="InterPro"/>
</dbReference>
<evidence type="ECO:0000256" key="2">
    <source>
        <dbReference type="ARBA" id="ARBA00012438"/>
    </source>
</evidence>
<dbReference type="Pfam" id="PF02518">
    <property type="entry name" value="HATPase_c"/>
    <property type="match status" value="1"/>
</dbReference>
<reference evidence="13" key="1">
    <citation type="submission" date="2022-10" db="EMBL/GenBank/DDBJ databases">
        <title>The WGS of Solirubrobacter ginsenosidimutans DSM 21036.</title>
        <authorList>
            <person name="Jiang Z."/>
        </authorList>
    </citation>
    <scope>NUCLEOTIDE SEQUENCE</scope>
    <source>
        <strain evidence="13">DSM 21036</strain>
    </source>
</reference>
<dbReference type="PANTHER" id="PTHR24421:SF10">
    <property type="entry name" value="NITRATE_NITRITE SENSOR PROTEIN NARQ"/>
    <property type="match status" value="1"/>
</dbReference>
<dbReference type="AlphaFoldDB" id="A0A9X3N489"/>
<evidence type="ECO:0000256" key="4">
    <source>
        <dbReference type="ARBA" id="ARBA00022679"/>
    </source>
</evidence>
<evidence type="ECO:0000313" key="14">
    <source>
        <dbReference type="Proteomes" id="UP001149140"/>
    </source>
</evidence>
<evidence type="ECO:0000256" key="9">
    <source>
        <dbReference type="SAM" id="Coils"/>
    </source>
</evidence>
<feature type="transmembrane region" description="Helical" evidence="10">
    <location>
        <begin position="53"/>
        <end position="71"/>
    </location>
</feature>
<evidence type="ECO:0000259" key="11">
    <source>
        <dbReference type="Pfam" id="PF02518"/>
    </source>
</evidence>
<keyword evidence="10" id="KW-0472">Membrane</keyword>
<feature type="domain" description="Signal transduction histidine kinase subgroup 3 dimerisation and phosphoacceptor" evidence="12">
    <location>
        <begin position="153"/>
        <end position="218"/>
    </location>
</feature>
<accession>A0A9X3N489</accession>
<dbReference type="CDD" id="cd16917">
    <property type="entry name" value="HATPase_UhpB-NarQ-NarX-like"/>
    <property type="match status" value="1"/>
</dbReference>
<dbReference type="GO" id="GO:0046983">
    <property type="term" value="F:protein dimerization activity"/>
    <property type="evidence" value="ECO:0007669"/>
    <property type="project" value="InterPro"/>
</dbReference>
<dbReference type="InterPro" id="IPR050482">
    <property type="entry name" value="Sensor_HK_TwoCompSys"/>
</dbReference>